<dbReference type="GO" id="GO:0000976">
    <property type="term" value="F:transcription cis-regulatory region binding"/>
    <property type="evidence" value="ECO:0007669"/>
    <property type="project" value="TreeGrafter"/>
</dbReference>
<keyword evidence="2" id="KW-0678">Repressor</keyword>
<sequence length="134" mass="14968">MSKINYSTEQRNSLLSFLSENPDKMFSAKQVELALSGKEISKSAIYRNLAELESEGKIKRCSKPGSRESFYQFFDCNSCRTHIHLSCQKCGKIFHLDEAAAENLVTALEKNTGFEVSRGESTLVGICKSCGEKK</sequence>
<dbReference type="GO" id="GO:0045892">
    <property type="term" value="P:negative regulation of DNA-templated transcription"/>
    <property type="evidence" value="ECO:0007669"/>
    <property type="project" value="TreeGrafter"/>
</dbReference>
<dbReference type="Pfam" id="PF01475">
    <property type="entry name" value="FUR"/>
    <property type="match status" value="1"/>
</dbReference>
<feature type="binding site" evidence="8">
    <location>
        <position position="102"/>
    </location>
    <ligand>
        <name>Fe cation</name>
        <dbReference type="ChEBI" id="CHEBI:24875"/>
    </ligand>
</feature>
<evidence type="ECO:0000256" key="7">
    <source>
        <dbReference type="PIRSR" id="PIRSR602481-1"/>
    </source>
</evidence>
<comment type="similarity">
    <text evidence="1">Belongs to the Fur family.</text>
</comment>
<dbReference type="PANTHER" id="PTHR33202:SF7">
    <property type="entry name" value="FERRIC UPTAKE REGULATION PROTEIN"/>
    <property type="match status" value="1"/>
</dbReference>
<dbReference type="InterPro" id="IPR002481">
    <property type="entry name" value="FUR"/>
</dbReference>
<gene>
    <name evidence="9" type="ORF">SAMN02745152_01267</name>
</gene>
<evidence type="ECO:0000256" key="2">
    <source>
        <dbReference type="ARBA" id="ARBA00022491"/>
    </source>
</evidence>
<name>A0A1T4NLC5_9SPIR</name>
<evidence type="ECO:0000256" key="4">
    <source>
        <dbReference type="ARBA" id="ARBA00023015"/>
    </source>
</evidence>
<keyword evidence="4" id="KW-0805">Transcription regulation</keyword>
<accession>A0A1T4NLC5</accession>
<feature type="binding site" evidence="7">
    <location>
        <position position="87"/>
    </location>
    <ligand>
        <name>Zn(2+)</name>
        <dbReference type="ChEBI" id="CHEBI:29105"/>
    </ligand>
</feature>
<feature type="binding site" evidence="7">
    <location>
        <position position="90"/>
    </location>
    <ligand>
        <name>Zn(2+)</name>
        <dbReference type="ChEBI" id="CHEBI:29105"/>
    </ligand>
</feature>
<evidence type="ECO:0000256" key="5">
    <source>
        <dbReference type="ARBA" id="ARBA00023125"/>
    </source>
</evidence>
<dbReference type="GO" id="GO:1900376">
    <property type="term" value="P:regulation of secondary metabolite biosynthetic process"/>
    <property type="evidence" value="ECO:0007669"/>
    <property type="project" value="TreeGrafter"/>
</dbReference>
<organism evidence="9 10">
    <name type="scientific">Treponema berlinense</name>
    <dbReference type="NCBI Taxonomy" id="225004"/>
    <lineage>
        <taxon>Bacteria</taxon>
        <taxon>Pseudomonadati</taxon>
        <taxon>Spirochaetota</taxon>
        <taxon>Spirochaetia</taxon>
        <taxon>Spirochaetales</taxon>
        <taxon>Treponemataceae</taxon>
        <taxon>Treponema</taxon>
    </lineage>
</organism>
<comment type="cofactor">
    <cofactor evidence="8">
        <name>Mn(2+)</name>
        <dbReference type="ChEBI" id="CHEBI:29035"/>
    </cofactor>
    <cofactor evidence="8">
        <name>Fe(2+)</name>
        <dbReference type="ChEBI" id="CHEBI:29033"/>
    </cofactor>
    <text evidence="8">Binds 1 Mn(2+) or Fe(2+) ion per subunit.</text>
</comment>
<dbReference type="InterPro" id="IPR036390">
    <property type="entry name" value="WH_DNA-bd_sf"/>
</dbReference>
<keyword evidence="6" id="KW-0804">Transcription</keyword>
<keyword evidence="8" id="KW-0408">Iron</keyword>
<evidence type="ECO:0000256" key="1">
    <source>
        <dbReference type="ARBA" id="ARBA00007957"/>
    </source>
</evidence>
<dbReference type="PANTHER" id="PTHR33202">
    <property type="entry name" value="ZINC UPTAKE REGULATION PROTEIN"/>
    <property type="match status" value="1"/>
</dbReference>
<keyword evidence="7" id="KW-0479">Metal-binding</keyword>
<dbReference type="Proteomes" id="UP000190395">
    <property type="component" value="Unassembled WGS sequence"/>
</dbReference>
<evidence type="ECO:0000256" key="3">
    <source>
        <dbReference type="ARBA" id="ARBA00022833"/>
    </source>
</evidence>
<dbReference type="InterPro" id="IPR043135">
    <property type="entry name" value="Fur_C"/>
</dbReference>
<dbReference type="AlphaFoldDB" id="A0A1T4NLC5"/>
<keyword evidence="3 7" id="KW-0862">Zinc</keyword>
<proteinExistence type="inferred from homology"/>
<keyword evidence="10" id="KW-1185">Reference proteome</keyword>
<protein>
    <submittedName>
        <fullName evidence="9">Ferric uptake regulator family protein</fullName>
    </submittedName>
</protein>
<feature type="binding site" evidence="7">
    <location>
        <position position="127"/>
    </location>
    <ligand>
        <name>Zn(2+)</name>
        <dbReference type="ChEBI" id="CHEBI:29105"/>
    </ligand>
</feature>
<feature type="binding site" evidence="7">
    <location>
        <position position="130"/>
    </location>
    <ligand>
        <name>Zn(2+)</name>
        <dbReference type="ChEBI" id="CHEBI:29105"/>
    </ligand>
</feature>
<evidence type="ECO:0000256" key="6">
    <source>
        <dbReference type="ARBA" id="ARBA00023163"/>
    </source>
</evidence>
<dbReference type="OrthoDB" id="8659436at2"/>
<dbReference type="InterPro" id="IPR036388">
    <property type="entry name" value="WH-like_DNA-bd_sf"/>
</dbReference>
<dbReference type="CDD" id="cd07153">
    <property type="entry name" value="Fur_like"/>
    <property type="match status" value="1"/>
</dbReference>
<evidence type="ECO:0000313" key="10">
    <source>
        <dbReference type="Proteomes" id="UP000190395"/>
    </source>
</evidence>
<dbReference type="Gene3D" id="3.30.1490.190">
    <property type="match status" value="1"/>
</dbReference>
<comment type="cofactor">
    <cofactor evidence="7">
        <name>Zn(2+)</name>
        <dbReference type="ChEBI" id="CHEBI:29105"/>
    </cofactor>
    <text evidence="7">Binds 1 zinc ion per subunit.</text>
</comment>
<reference evidence="9 10" key="1">
    <citation type="submission" date="2017-02" db="EMBL/GenBank/DDBJ databases">
        <authorList>
            <person name="Peterson S.W."/>
        </authorList>
    </citation>
    <scope>NUCLEOTIDE SEQUENCE [LARGE SCALE GENOMIC DNA]</scope>
    <source>
        <strain evidence="9 10">ATCC BAA-909</strain>
    </source>
</reference>
<dbReference type="Gene3D" id="1.10.10.10">
    <property type="entry name" value="Winged helix-like DNA-binding domain superfamily/Winged helix DNA-binding domain"/>
    <property type="match status" value="1"/>
</dbReference>
<dbReference type="EMBL" id="FUXC01000006">
    <property type="protein sequence ID" value="SJZ80059.1"/>
    <property type="molecule type" value="Genomic_DNA"/>
</dbReference>
<keyword evidence="5" id="KW-0238">DNA-binding</keyword>
<dbReference type="STRING" id="225004.SAMN02745152_01267"/>
<dbReference type="GO" id="GO:0008270">
    <property type="term" value="F:zinc ion binding"/>
    <property type="evidence" value="ECO:0007669"/>
    <property type="project" value="TreeGrafter"/>
</dbReference>
<dbReference type="GeneID" id="303367509"/>
<dbReference type="RefSeq" id="WP_078931009.1">
    <property type="nucleotide sequence ID" value="NZ_CAMEQG010000001.1"/>
</dbReference>
<dbReference type="GO" id="GO:0003700">
    <property type="term" value="F:DNA-binding transcription factor activity"/>
    <property type="evidence" value="ECO:0007669"/>
    <property type="project" value="InterPro"/>
</dbReference>
<dbReference type="SUPFAM" id="SSF46785">
    <property type="entry name" value="Winged helix' DNA-binding domain"/>
    <property type="match status" value="1"/>
</dbReference>
<evidence type="ECO:0000256" key="8">
    <source>
        <dbReference type="PIRSR" id="PIRSR602481-2"/>
    </source>
</evidence>
<evidence type="ECO:0000313" key="9">
    <source>
        <dbReference type="EMBL" id="SJZ80059.1"/>
    </source>
</evidence>